<reference evidence="19" key="1">
    <citation type="submission" date="2023-06" db="EMBL/GenBank/DDBJ databases">
        <authorList>
            <person name="Delattre M."/>
        </authorList>
    </citation>
    <scope>NUCLEOTIDE SEQUENCE</scope>
    <source>
        <strain evidence="19">AF72</strain>
    </source>
</reference>
<dbReference type="InterPro" id="IPR017871">
    <property type="entry name" value="ABC_transporter-like_CS"/>
</dbReference>
<dbReference type="InterPro" id="IPR036640">
    <property type="entry name" value="ABC1_TM_sf"/>
</dbReference>
<dbReference type="FunFam" id="3.40.50.300:FF:002145">
    <property type="entry name" value="ABC transporter (MsbA subfamily)"/>
    <property type="match status" value="1"/>
</dbReference>
<keyword evidence="13" id="KW-0325">Glycoprotein</keyword>
<evidence type="ECO:0000259" key="17">
    <source>
        <dbReference type="PROSITE" id="PS50893"/>
    </source>
</evidence>
<dbReference type="EC" id="7.6.2.2" evidence="3"/>
<comment type="similarity">
    <text evidence="2">Belongs to the ABC transporter superfamily. ABCC family. Conjugate transporter (TC 3.A.1.208) subfamily.</text>
</comment>
<dbReference type="GO" id="GO:0005524">
    <property type="term" value="F:ATP binding"/>
    <property type="evidence" value="ECO:0007669"/>
    <property type="project" value="UniProtKB-KW"/>
</dbReference>
<feature type="transmembrane region" description="Helical" evidence="15">
    <location>
        <begin position="543"/>
        <end position="561"/>
    </location>
</feature>
<dbReference type="PROSITE" id="PS50929">
    <property type="entry name" value="ABC_TM1F"/>
    <property type="match status" value="2"/>
</dbReference>
<dbReference type="Gene3D" id="1.20.1560.10">
    <property type="entry name" value="ABC transporter type 1, transmembrane domain"/>
    <property type="match status" value="2"/>
</dbReference>
<evidence type="ECO:0000256" key="8">
    <source>
        <dbReference type="ARBA" id="ARBA00022741"/>
    </source>
</evidence>
<feature type="transmembrane region" description="Helical" evidence="15">
    <location>
        <begin position="404"/>
        <end position="429"/>
    </location>
</feature>
<feature type="chain" id="PRO_5041369855" description="ABC-type xenobiotic transporter" evidence="16">
    <location>
        <begin position="20"/>
        <end position="1555"/>
    </location>
</feature>
<feature type="domain" description="ABC transmembrane type-1" evidence="18">
    <location>
        <begin position="407"/>
        <end position="685"/>
    </location>
</feature>
<dbReference type="GO" id="GO:0008559">
    <property type="term" value="F:ABC-type xenobiotic transporter activity"/>
    <property type="evidence" value="ECO:0007669"/>
    <property type="project" value="UniProtKB-EC"/>
</dbReference>
<dbReference type="InterPro" id="IPR027417">
    <property type="entry name" value="P-loop_NTPase"/>
</dbReference>
<dbReference type="PANTHER" id="PTHR24223">
    <property type="entry name" value="ATP-BINDING CASSETTE SUB-FAMILY C"/>
    <property type="match status" value="1"/>
</dbReference>
<evidence type="ECO:0000256" key="6">
    <source>
        <dbReference type="ARBA" id="ARBA00022692"/>
    </source>
</evidence>
<feature type="signal peptide" evidence="16">
    <location>
        <begin position="1"/>
        <end position="19"/>
    </location>
</feature>
<feature type="domain" description="ABC transporter" evidence="17">
    <location>
        <begin position="1331"/>
        <end position="1555"/>
    </location>
</feature>
<dbReference type="CDD" id="cd03250">
    <property type="entry name" value="ABCC_MRP_domain1"/>
    <property type="match status" value="1"/>
</dbReference>
<feature type="transmembrane region" description="Helical" evidence="15">
    <location>
        <begin position="659"/>
        <end position="684"/>
    </location>
</feature>
<dbReference type="GO" id="GO:0016887">
    <property type="term" value="F:ATP hydrolysis activity"/>
    <property type="evidence" value="ECO:0007669"/>
    <property type="project" value="InterPro"/>
</dbReference>
<gene>
    <name evidence="19" type="ORF">MSPICULIGERA_LOCUS20965</name>
</gene>
<feature type="domain" description="ABC transporter" evidence="17">
    <location>
        <begin position="720"/>
        <end position="948"/>
    </location>
</feature>
<feature type="transmembrane region" description="Helical" evidence="15">
    <location>
        <begin position="622"/>
        <end position="647"/>
    </location>
</feature>
<dbReference type="PROSITE" id="PS00211">
    <property type="entry name" value="ABC_TRANSPORTER_1"/>
    <property type="match status" value="1"/>
</dbReference>
<dbReference type="PROSITE" id="PS50893">
    <property type="entry name" value="ABC_TRANSPORTER_2"/>
    <property type="match status" value="2"/>
</dbReference>
<evidence type="ECO:0000256" key="9">
    <source>
        <dbReference type="ARBA" id="ARBA00022840"/>
    </source>
</evidence>
<evidence type="ECO:0000256" key="15">
    <source>
        <dbReference type="SAM" id="Phobius"/>
    </source>
</evidence>
<dbReference type="PANTHER" id="PTHR24223:SF330">
    <property type="entry name" value="ATP-BINDING CASSETTE SUB-FAMILY C MEMBER 10"/>
    <property type="match status" value="1"/>
</dbReference>
<dbReference type="SMART" id="SM00382">
    <property type="entry name" value="AAA"/>
    <property type="match status" value="2"/>
</dbReference>
<dbReference type="Pfam" id="PF00664">
    <property type="entry name" value="ABC_membrane"/>
    <property type="match status" value="2"/>
</dbReference>
<organism evidence="19 20">
    <name type="scientific">Mesorhabditis spiculigera</name>
    <dbReference type="NCBI Taxonomy" id="96644"/>
    <lineage>
        <taxon>Eukaryota</taxon>
        <taxon>Metazoa</taxon>
        <taxon>Ecdysozoa</taxon>
        <taxon>Nematoda</taxon>
        <taxon>Chromadorea</taxon>
        <taxon>Rhabditida</taxon>
        <taxon>Rhabditina</taxon>
        <taxon>Rhabditomorpha</taxon>
        <taxon>Rhabditoidea</taxon>
        <taxon>Rhabditidae</taxon>
        <taxon>Mesorhabditinae</taxon>
        <taxon>Mesorhabditis</taxon>
    </lineage>
</organism>
<keyword evidence="8" id="KW-0547">Nucleotide-binding</keyword>
<sequence>MQKLLYLVFISFHINILLARHLQKRQNDPNSCPGATYRINNECISVNRCNVRYCGGQQCLIVGPDVPPMCQCANTYKTGPDGSCIDVDECVTMEAPCEGVRGSAEMAFNDPLPPEVIKFCGFNPNGSDFRTKYFLDERFMTLTPCAEFGMISLQAVPFLFFLVVNILMIPRQFPPITEKRVYWLFLLKLFASTLTIILLFLMLITGVFTHYRVKSIVLVEYGVLGLSWIVAAVAWGYSAHSMSWTRSRGLIISAFFASKCIFLITANRWIMFGFTDLRTMLPFVGSLVQISYSVLGVLEWRWKKFRARPFSPLDGRPDDYVRLDQDADEGAGIFSKLFFCWTNDLVKKGYRRQLNELDDVFNLPPTLRVNTIERQFVENSPTFYSDAQQYSIARSLLSTFGFQYFSLAILRIIADAFNFATPILLHLLVNALEDPLPRKDSYIYAGLLILCCFFGSMVQTHFMYYVEKISLKVRTATVMAIYDKMLRVPLAEMSSFSSGQILNFISTDVDRIVNFCNSFHAFWNLPLELIVTLYLLYREVGMAFLSGLVAALVLIPINKVITTRIGRLSEKMMTAKDQRVKMITEAMHGIRTVKLCAWEDYFQEKIGKLREKELKYLKGRKYLDAVCVYLWASAPLLITISIIATYTLVLHEKLTAAKIFTALALVNILIMPLNAFPWVLNGLVEALVSVKRLEWFFAIKEFDLQEFYRLTEDPKELLHVRKGSFFWKDSSETRVSDVSLTGEMGSIIGIYGEVGSGKTTFLLGLLGETRGQASAIGLRQDSVSNGISYVSQSHWLVRGTVRENILCGKEYNPELYESVIAACCLRKDINNMPHGDKYEISDNGATLSGGQRARISLARALYQDTTVYLLDDPFASLDKPVAHTIWDEAIVKMLKNRGKLVIVSCHNARLLNKADNVLVFNKSGTVIKQGPPSEVLDQNLIGSSEIEIESSELAKDDDDEIEFVGTQEEEKQKGSVRASVYQAYTKATGYFLTSAIIVALLAMQISKNLADMWLAEWTAWTKDSNLTGMEREFPRSSSFEEAKQLLAGPRNVEPLESSEWDRSLYFLCVYAIIAATNTIFTLIRAFLFAYGGVVAAKVLHENLLSKLLKASLQWWDNTPSGRVINRMCSDVYTCDDNLPFQLNIVLASLFNLVGTLVVTLIGLPILIPVILILFVVYFFTQRYYRRTTVELKRLSSVALSPLYSHLSDTVNGLATIRAHRFVTRMTTKLREKLTASQRAQFSSLAAGKWLSIRLSLIAVTVVSAVALGAIIQHQIQPVESGLVGLAITYALSLTGLLNGLLGSFIETEKEMVSVERIDEYSTEMPNGHLEIRFRQASLRYERGLQLALDRVDLTIKSGEKVAIIGRTGSGKSSLFQALLRGISLESGTILVGDLDIEECELGALRKAFGLVPQHPFLFSGSLWQNLTVDSEEHSERGSVARLARKAGLDNLLERVGGLDGEISESGSNLSHGEKQIVALCRVLIRKPKIVLIDEATAHLDSVSHQRILQMIKEELPTCTLLSIVHNLSGLEAYDRVIEMETGRVRWHGVPQQRHH</sequence>
<keyword evidence="5" id="KW-1003">Cell membrane</keyword>
<dbReference type="InterPro" id="IPR003439">
    <property type="entry name" value="ABC_transporter-like_ATP-bd"/>
</dbReference>
<evidence type="ECO:0000256" key="3">
    <source>
        <dbReference type="ARBA" id="ARBA00012191"/>
    </source>
</evidence>
<evidence type="ECO:0000256" key="4">
    <source>
        <dbReference type="ARBA" id="ARBA00022448"/>
    </source>
</evidence>
<keyword evidence="20" id="KW-1185">Reference proteome</keyword>
<comment type="catalytic activity">
    <reaction evidence="14">
        <text>ATP + H2O + xenobioticSide 1 = ADP + phosphate + xenobioticSide 2.</text>
        <dbReference type="EC" id="7.6.2.2"/>
    </reaction>
</comment>
<feature type="transmembrane region" description="Helical" evidence="15">
    <location>
        <begin position="1250"/>
        <end position="1270"/>
    </location>
</feature>
<feature type="transmembrane region" description="Helical" evidence="15">
    <location>
        <begin position="1282"/>
        <end position="1305"/>
    </location>
</feature>
<feature type="transmembrane region" description="Helical" evidence="15">
    <location>
        <begin position="181"/>
        <end position="204"/>
    </location>
</feature>
<proteinExistence type="inferred from homology"/>
<evidence type="ECO:0000313" key="19">
    <source>
        <dbReference type="EMBL" id="CAJ0582835.1"/>
    </source>
</evidence>
<dbReference type="FunFam" id="1.20.1560.10:FF:000037">
    <property type="entry name" value="ATP-binding cassette subfamily C member 10"/>
    <property type="match status" value="1"/>
</dbReference>
<keyword evidence="4" id="KW-0813">Transport</keyword>
<feature type="non-terminal residue" evidence="19">
    <location>
        <position position="1"/>
    </location>
</feature>
<feature type="transmembrane region" description="Helical" evidence="15">
    <location>
        <begin position="216"/>
        <end position="237"/>
    </location>
</feature>
<keyword evidence="7" id="KW-0677">Repeat</keyword>
<comment type="subcellular location">
    <subcellularLocation>
        <location evidence="1">Cell membrane</location>
        <topology evidence="1">Multi-pass membrane protein</topology>
    </subcellularLocation>
</comment>
<dbReference type="CDD" id="cd18605">
    <property type="entry name" value="ABC_6TM_MRP7_D2_like"/>
    <property type="match status" value="1"/>
</dbReference>
<keyword evidence="10" id="KW-1278">Translocase</keyword>
<evidence type="ECO:0000256" key="11">
    <source>
        <dbReference type="ARBA" id="ARBA00022989"/>
    </source>
</evidence>
<dbReference type="Gene3D" id="3.40.50.300">
    <property type="entry name" value="P-loop containing nucleotide triphosphate hydrolases"/>
    <property type="match status" value="2"/>
</dbReference>
<dbReference type="EMBL" id="CATQJA010002664">
    <property type="protein sequence ID" value="CAJ0582835.1"/>
    <property type="molecule type" value="Genomic_DNA"/>
</dbReference>
<keyword evidence="12 15" id="KW-0472">Membrane</keyword>
<accession>A0AA36DAM0</accession>
<dbReference type="Proteomes" id="UP001177023">
    <property type="component" value="Unassembled WGS sequence"/>
</dbReference>
<evidence type="ECO:0000256" key="13">
    <source>
        <dbReference type="ARBA" id="ARBA00023180"/>
    </source>
</evidence>
<dbReference type="SUPFAM" id="SSF90123">
    <property type="entry name" value="ABC transporter transmembrane region"/>
    <property type="match status" value="2"/>
</dbReference>
<dbReference type="CDD" id="cd18598">
    <property type="entry name" value="ABC_6TM_MRP7_D1_like"/>
    <property type="match status" value="1"/>
</dbReference>
<feature type="transmembrane region" description="Helical" evidence="15">
    <location>
        <begin position="441"/>
        <end position="466"/>
    </location>
</feature>
<evidence type="ECO:0000256" key="5">
    <source>
        <dbReference type="ARBA" id="ARBA00022475"/>
    </source>
</evidence>
<keyword evidence="9" id="KW-0067">ATP-binding</keyword>
<feature type="transmembrane region" description="Helical" evidence="15">
    <location>
        <begin position="1064"/>
        <end position="1087"/>
    </location>
</feature>
<dbReference type="InterPro" id="IPR003593">
    <property type="entry name" value="AAA+_ATPase"/>
</dbReference>
<evidence type="ECO:0000256" key="10">
    <source>
        <dbReference type="ARBA" id="ARBA00022967"/>
    </source>
</evidence>
<keyword evidence="16" id="KW-0732">Signal</keyword>
<evidence type="ECO:0000256" key="16">
    <source>
        <dbReference type="SAM" id="SignalP"/>
    </source>
</evidence>
<feature type="transmembrane region" description="Helical" evidence="15">
    <location>
        <begin position="277"/>
        <end position="298"/>
    </location>
</feature>
<dbReference type="InterPro" id="IPR011527">
    <property type="entry name" value="ABC1_TM_dom"/>
</dbReference>
<keyword evidence="11 15" id="KW-1133">Transmembrane helix</keyword>
<comment type="caution">
    <text evidence="19">The sequence shown here is derived from an EMBL/GenBank/DDBJ whole genome shotgun (WGS) entry which is preliminary data.</text>
</comment>
<dbReference type="InterPro" id="IPR050173">
    <property type="entry name" value="ABC_transporter_C-like"/>
</dbReference>
<dbReference type="Pfam" id="PF00005">
    <property type="entry name" value="ABC_tran"/>
    <property type="match status" value="2"/>
</dbReference>
<keyword evidence="6 15" id="KW-0812">Transmembrane</keyword>
<feature type="domain" description="ABC transmembrane type-1" evidence="18">
    <location>
        <begin position="1055"/>
        <end position="1309"/>
    </location>
</feature>
<feature type="transmembrane region" description="Helical" evidence="15">
    <location>
        <begin position="521"/>
        <end position="537"/>
    </location>
</feature>
<evidence type="ECO:0000256" key="7">
    <source>
        <dbReference type="ARBA" id="ARBA00022737"/>
    </source>
</evidence>
<evidence type="ECO:0000256" key="12">
    <source>
        <dbReference type="ARBA" id="ARBA00023136"/>
    </source>
</evidence>
<dbReference type="SUPFAM" id="SSF52540">
    <property type="entry name" value="P-loop containing nucleoside triphosphate hydrolases"/>
    <property type="match status" value="2"/>
</dbReference>
<evidence type="ECO:0000256" key="14">
    <source>
        <dbReference type="ARBA" id="ARBA00034018"/>
    </source>
</evidence>
<protein>
    <recommendedName>
        <fullName evidence="3">ABC-type xenobiotic transporter</fullName>
        <ecNumber evidence="3">7.6.2.2</ecNumber>
    </recommendedName>
</protein>
<feature type="transmembrane region" description="Helical" evidence="15">
    <location>
        <begin position="1149"/>
        <end position="1179"/>
    </location>
</feature>
<feature type="transmembrane region" description="Helical" evidence="15">
    <location>
        <begin position="148"/>
        <end position="169"/>
    </location>
</feature>
<evidence type="ECO:0000259" key="18">
    <source>
        <dbReference type="PROSITE" id="PS50929"/>
    </source>
</evidence>
<dbReference type="GO" id="GO:0005886">
    <property type="term" value="C:plasma membrane"/>
    <property type="evidence" value="ECO:0007669"/>
    <property type="project" value="UniProtKB-SubCell"/>
</dbReference>
<feature type="transmembrane region" description="Helical" evidence="15">
    <location>
        <begin position="249"/>
        <end position="271"/>
    </location>
</feature>
<evidence type="ECO:0000256" key="2">
    <source>
        <dbReference type="ARBA" id="ARBA00009726"/>
    </source>
</evidence>
<evidence type="ECO:0000256" key="1">
    <source>
        <dbReference type="ARBA" id="ARBA00004651"/>
    </source>
</evidence>
<name>A0AA36DAM0_9BILA</name>
<evidence type="ECO:0000313" key="20">
    <source>
        <dbReference type="Proteomes" id="UP001177023"/>
    </source>
</evidence>